<accession>A0ABP3HDP4</accession>
<dbReference type="RefSeq" id="WP_252799154.1">
    <property type="nucleotide sequence ID" value="NZ_BAAABM010000066.1"/>
</dbReference>
<feature type="compositionally biased region" description="Polar residues" evidence="1">
    <location>
        <begin position="49"/>
        <end position="58"/>
    </location>
</feature>
<sequence length="249" mass="27468">MGDDKQITQFGGKALPTYDYKGRKLIWYQDDNQTTRAPVPDPTHDPSKPGTSAGSSTSNDEHAYLYYVYADPKTDDERKYNATQWKSFQEEDAADHSDATAADDKSIKNAYYPTPPPIDKNWPGIGRKKGIKHDSHAIQSIQDTLGKDFKTYEADWKQGDGSIDDIEYGAALQHKEIGDWDVAKQFHTTIEQLRGTIKNFYGGFLSQQGAAIAALGTTRANVAGANAKAAAATPKITQQQPTQQNTGEY</sequence>
<proteinExistence type="predicted"/>
<protein>
    <submittedName>
        <fullName evidence="2">Uncharacterized protein</fullName>
    </submittedName>
</protein>
<feature type="region of interest" description="Disordered" evidence="1">
    <location>
        <begin position="88"/>
        <end position="124"/>
    </location>
</feature>
<organism evidence="2 3">
    <name type="scientific">Actinoallomurus spadix</name>
    <dbReference type="NCBI Taxonomy" id="79912"/>
    <lineage>
        <taxon>Bacteria</taxon>
        <taxon>Bacillati</taxon>
        <taxon>Actinomycetota</taxon>
        <taxon>Actinomycetes</taxon>
        <taxon>Streptosporangiales</taxon>
        <taxon>Thermomonosporaceae</taxon>
        <taxon>Actinoallomurus</taxon>
    </lineage>
</organism>
<evidence type="ECO:0000256" key="1">
    <source>
        <dbReference type="SAM" id="MobiDB-lite"/>
    </source>
</evidence>
<feature type="compositionally biased region" description="Basic and acidic residues" evidence="1">
    <location>
        <begin position="94"/>
        <end position="107"/>
    </location>
</feature>
<feature type="region of interest" description="Disordered" evidence="1">
    <location>
        <begin position="228"/>
        <end position="249"/>
    </location>
</feature>
<feature type="region of interest" description="Disordered" evidence="1">
    <location>
        <begin position="29"/>
        <end position="59"/>
    </location>
</feature>
<reference evidence="3" key="1">
    <citation type="journal article" date="2019" name="Int. J. Syst. Evol. Microbiol.">
        <title>The Global Catalogue of Microorganisms (GCM) 10K type strain sequencing project: providing services to taxonomists for standard genome sequencing and annotation.</title>
        <authorList>
            <consortium name="The Broad Institute Genomics Platform"/>
            <consortium name="The Broad Institute Genome Sequencing Center for Infectious Disease"/>
            <person name="Wu L."/>
            <person name="Ma J."/>
        </authorList>
    </citation>
    <scope>NUCLEOTIDE SEQUENCE [LARGE SCALE GENOMIC DNA]</scope>
    <source>
        <strain evidence="3">JCM 3146</strain>
    </source>
</reference>
<dbReference type="EMBL" id="BAAABM010000066">
    <property type="protein sequence ID" value="GAA0367103.1"/>
    <property type="molecule type" value="Genomic_DNA"/>
</dbReference>
<keyword evidence="3" id="KW-1185">Reference proteome</keyword>
<evidence type="ECO:0000313" key="2">
    <source>
        <dbReference type="EMBL" id="GAA0367103.1"/>
    </source>
</evidence>
<comment type="caution">
    <text evidence="2">The sequence shown here is derived from an EMBL/GenBank/DDBJ whole genome shotgun (WGS) entry which is preliminary data.</text>
</comment>
<dbReference type="Proteomes" id="UP001501822">
    <property type="component" value="Unassembled WGS sequence"/>
</dbReference>
<name>A0ABP3HDP4_9ACTN</name>
<gene>
    <name evidence="2" type="ORF">GCM10010151_66290</name>
</gene>
<evidence type="ECO:0000313" key="3">
    <source>
        <dbReference type="Proteomes" id="UP001501822"/>
    </source>
</evidence>